<reference evidence="1" key="1">
    <citation type="submission" date="2022-02" db="EMBL/GenBank/DDBJ databases">
        <authorList>
            <person name="King R."/>
        </authorList>
    </citation>
    <scope>NUCLEOTIDE SEQUENCE</scope>
</reference>
<sequence length="57" mass="6544">MNLIHKYSIIRDKCYLCVKLHDNLQLTCGNSSTACSCFCCIGYSFCAENDHPNIYFQ</sequence>
<organism evidence="1 2">
    <name type="scientific">Spodoptera littoralis</name>
    <name type="common">Egyptian cotton leafworm</name>
    <dbReference type="NCBI Taxonomy" id="7109"/>
    <lineage>
        <taxon>Eukaryota</taxon>
        <taxon>Metazoa</taxon>
        <taxon>Ecdysozoa</taxon>
        <taxon>Arthropoda</taxon>
        <taxon>Hexapoda</taxon>
        <taxon>Insecta</taxon>
        <taxon>Pterygota</taxon>
        <taxon>Neoptera</taxon>
        <taxon>Endopterygota</taxon>
        <taxon>Lepidoptera</taxon>
        <taxon>Glossata</taxon>
        <taxon>Ditrysia</taxon>
        <taxon>Noctuoidea</taxon>
        <taxon>Noctuidae</taxon>
        <taxon>Amphipyrinae</taxon>
        <taxon>Spodoptera</taxon>
    </lineage>
</organism>
<keyword evidence="2" id="KW-1185">Reference proteome</keyword>
<gene>
    <name evidence="1" type="ORF">SPLIT_LOCUS935</name>
</gene>
<evidence type="ECO:0000313" key="1">
    <source>
        <dbReference type="EMBL" id="CAH1635573.1"/>
    </source>
</evidence>
<proteinExistence type="predicted"/>
<name>A0A9P0HUJ4_SPOLI</name>
<dbReference type="Proteomes" id="UP001153321">
    <property type="component" value="Chromosome 11"/>
</dbReference>
<dbReference type="EMBL" id="LR824542">
    <property type="protein sequence ID" value="CAH1635573.1"/>
    <property type="molecule type" value="Genomic_DNA"/>
</dbReference>
<dbReference type="AlphaFoldDB" id="A0A9P0HUJ4"/>
<protein>
    <submittedName>
        <fullName evidence="1">Uncharacterized protein</fullName>
    </submittedName>
</protein>
<accession>A0A9P0HUJ4</accession>
<dbReference type="PROSITE" id="PS51257">
    <property type="entry name" value="PROKAR_LIPOPROTEIN"/>
    <property type="match status" value="1"/>
</dbReference>
<evidence type="ECO:0000313" key="2">
    <source>
        <dbReference type="Proteomes" id="UP001153321"/>
    </source>
</evidence>